<dbReference type="EMBL" id="UINC01001278">
    <property type="protein sequence ID" value="SUZ76437.1"/>
    <property type="molecule type" value="Genomic_DNA"/>
</dbReference>
<evidence type="ECO:0000313" key="2">
    <source>
        <dbReference type="EMBL" id="SUZ76437.1"/>
    </source>
</evidence>
<reference evidence="2" key="1">
    <citation type="submission" date="2018-05" db="EMBL/GenBank/DDBJ databases">
        <authorList>
            <person name="Lanie J.A."/>
            <person name="Ng W.-L."/>
            <person name="Kazmierczak K.M."/>
            <person name="Andrzejewski T.M."/>
            <person name="Davidsen T.M."/>
            <person name="Wayne K.J."/>
            <person name="Tettelin H."/>
            <person name="Glass J.I."/>
            <person name="Rusch D."/>
            <person name="Podicherti R."/>
            <person name="Tsui H.-C.T."/>
            <person name="Winkler M.E."/>
        </authorList>
    </citation>
    <scope>NUCLEOTIDE SEQUENCE</scope>
</reference>
<feature type="region of interest" description="Disordered" evidence="1">
    <location>
        <begin position="1"/>
        <end position="29"/>
    </location>
</feature>
<protein>
    <submittedName>
        <fullName evidence="2">Uncharacterized protein</fullName>
    </submittedName>
</protein>
<gene>
    <name evidence="2" type="ORF">METZ01_LOCUS29291</name>
</gene>
<name>A0A381QEE4_9ZZZZ</name>
<evidence type="ECO:0000256" key="1">
    <source>
        <dbReference type="SAM" id="MobiDB-lite"/>
    </source>
</evidence>
<feature type="compositionally biased region" description="Polar residues" evidence="1">
    <location>
        <begin position="20"/>
        <end position="29"/>
    </location>
</feature>
<dbReference type="AlphaFoldDB" id="A0A381QEE4"/>
<proteinExistence type="predicted"/>
<sequence>MLSNLNSPTGIPKKMDPIKHNTTPIQTDQ</sequence>
<organism evidence="2">
    <name type="scientific">marine metagenome</name>
    <dbReference type="NCBI Taxonomy" id="408172"/>
    <lineage>
        <taxon>unclassified sequences</taxon>
        <taxon>metagenomes</taxon>
        <taxon>ecological metagenomes</taxon>
    </lineage>
</organism>
<accession>A0A381QEE4</accession>